<keyword evidence="6" id="KW-0378">Hydrolase</keyword>
<dbReference type="PANTHER" id="PTHR43286:SF1">
    <property type="entry name" value="ENDONUCLEASE III-LIKE PROTEIN 1"/>
    <property type="match status" value="1"/>
</dbReference>
<comment type="catalytic activity">
    <reaction evidence="12">
        <text>2'-deoxyribonucleotide-(2'-deoxyribose 5'-phosphate)-2'-deoxyribonucleotide-DNA = a 3'-end 2'-deoxyribonucleotide-(2,3-dehydro-2,3-deoxyribose 5'-phosphate)-DNA + a 5'-end 5'-phospho-2'-deoxyribonucleoside-DNA + H(+)</text>
        <dbReference type="Rhea" id="RHEA:66592"/>
        <dbReference type="Rhea" id="RHEA-COMP:13180"/>
        <dbReference type="Rhea" id="RHEA-COMP:16897"/>
        <dbReference type="Rhea" id="RHEA-COMP:17067"/>
        <dbReference type="ChEBI" id="CHEBI:15378"/>
        <dbReference type="ChEBI" id="CHEBI:136412"/>
        <dbReference type="ChEBI" id="CHEBI:157695"/>
        <dbReference type="ChEBI" id="CHEBI:167181"/>
        <dbReference type="EC" id="4.2.99.18"/>
    </reaction>
</comment>
<keyword evidence="11" id="KW-0326">Glycosidase</keyword>
<dbReference type="Pfam" id="PF00633">
    <property type="entry name" value="HHH"/>
    <property type="match status" value="1"/>
</dbReference>
<name>A0A1E3P549_WICAA</name>
<feature type="non-terminal residue" evidence="14">
    <location>
        <position position="264"/>
    </location>
</feature>
<gene>
    <name evidence="14" type="ORF">WICANDRAFT_22286</name>
</gene>
<dbReference type="GO" id="GO:0005634">
    <property type="term" value="C:nucleus"/>
    <property type="evidence" value="ECO:0007669"/>
    <property type="project" value="InterPro"/>
</dbReference>
<evidence type="ECO:0000256" key="6">
    <source>
        <dbReference type="ARBA" id="ARBA00022801"/>
    </source>
</evidence>
<evidence type="ECO:0000256" key="8">
    <source>
        <dbReference type="ARBA" id="ARBA00023014"/>
    </source>
</evidence>
<keyword evidence="10" id="KW-0456">Lyase</keyword>
<keyword evidence="15" id="KW-1185">Reference proteome</keyword>
<dbReference type="Gene3D" id="1.10.340.30">
    <property type="entry name" value="Hypothetical protein, domain 2"/>
    <property type="match status" value="1"/>
</dbReference>
<dbReference type="PANTHER" id="PTHR43286">
    <property type="entry name" value="ENDONUCLEASE III-LIKE PROTEIN 1"/>
    <property type="match status" value="1"/>
</dbReference>
<evidence type="ECO:0000256" key="10">
    <source>
        <dbReference type="ARBA" id="ARBA00023239"/>
    </source>
</evidence>
<dbReference type="FunFam" id="1.10.340.30:FF:000005">
    <property type="entry name" value="Endonuclease III-like protein 1"/>
    <property type="match status" value="1"/>
</dbReference>
<evidence type="ECO:0000313" key="15">
    <source>
        <dbReference type="Proteomes" id="UP000094112"/>
    </source>
</evidence>
<dbReference type="InterPro" id="IPR000445">
    <property type="entry name" value="HhH_motif"/>
</dbReference>
<dbReference type="Proteomes" id="UP000094112">
    <property type="component" value="Unassembled WGS sequence"/>
</dbReference>
<proteinExistence type="inferred from homology"/>
<dbReference type="GeneID" id="30198180"/>
<dbReference type="PROSITE" id="PS01155">
    <property type="entry name" value="ENDONUCLEASE_III_2"/>
    <property type="match status" value="1"/>
</dbReference>
<dbReference type="GO" id="GO:0140078">
    <property type="term" value="F:class I DNA-(apurinic or apyrimidinic site) endonuclease activity"/>
    <property type="evidence" value="ECO:0007669"/>
    <property type="project" value="UniProtKB-EC"/>
</dbReference>
<evidence type="ECO:0000259" key="13">
    <source>
        <dbReference type="SMART" id="SM00478"/>
    </source>
</evidence>
<dbReference type="RefSeq" id="XP_019039229.1">
    <property type="nucleotide sequence ID" value="XM_019180934.1"/>
</dbReference>
<dbReference type="GO" id="GO:0000703">
    <property type="term" value="F:oxidized pyrimidine nucleobase lesion DNA N-glycosylase activity"/>
    <property type="evidence" value="ECO:0007669"/>
    <property type="project" value="TreeGrafter"/>
</dbReference>
<dbReference type="HAMAP" id="MF_03183">
    <property type="entry name" value="Endonuclease_III_Nth"/>
    <property type="match status" value="1"/>
</dbReference>
<dbReference type="GO" id="GO:0006289">
    <property type="term" value="P:nucleotide-excision repair"/>
    <property type="evidence" value="ECO:0007669"/>
    <property type="project" value="TreeGrafter"/>
</dbReference>
<dbReference type="SMART" id="SM00478">
    <property type="entry name" value="ENDO3c"/>
    <property type="match status" value="1"/>
</dbReference>
<accession>A0A1E3P549</accession>
<evidence type="ECO:0000256" key="5">
    <source>
        <dbReference type="ARBA" id="ARBA00022763"/>
    </source>
</evidence>
<comment type="similarity">
    <text evidence="1">Belongs to the Nth/MutY family.</text>
</comment>
<dbReference type="GO" id="GO:0046872">
    <property type="term" value="F:metal ion binding"/>
    <property type="evidence" value="ECO:0007669"/>
    <property type="project" value="UniProtKB-KW"/>
</dbReference>
<dbReference type="AlphaFoldDB" id="A0A1E3P549"/>
<keyword evidence="5" id="KW-0227">DNA damage</keyword>
<evidence type="ECO:0000256" key="7">
    <source>
        <dbReference type="ARBA" id="ARBA00023004"/>
    </source>
</evidence>
<evidence type="ECO:0000256" key="4">
    <source>
        <dbReference type="ARBA" id="ARBA00022723"/>
    </source>
</evidence>
<feature type="non-terminal residue" evidence="14">
    <location>
        <position position="1"/>
    </location>
</feature>
<evidence type="ECO:0000256" key="11">
    <source>
        <dbReference type="ARBA" id="ARBA00023295"/>
    </source>
</evidence>
<dbReference type="GO" id="GO:0003677">
    <property type="term" value="F:DNA binding"/>
    <property type="evidence" value="ECO:0007669"/>
    <property type="project" value="InterPro"/>
</dbReference>
<evidence type="ECO:0000256" key="3">
    <source>
        <dbReference type="ARBA" id="ARBA00022485"/>
    </source>
</evidence>
<evidence type="ECO:0000313" key="14">
    <source>
        <dbReference type="EMBL" id="ODQ60022.1"/>
    </source>
</evidence>
<evidence type="ECO:0000256" key="1">
    <source>
        <dbReference type="ARBA" id="ARBA00008343"/>
    </source>
</evidence>
<keyword evidence="8" id="KW-0411">Iron-sulfur</keyword>
<dbReference type="InterPro" id="IPR003265">
    <property type="entry name" value="HhH-GPD_domain"/>
</dbReference>
<dbReference type="SUPFAM" id="SSF48150">
    <property type="entry name" value="DNA-glycosylase"/>
    <property type="match status" value="1"/>
</dbReference>
<dbReference type="GO" id="GO:0051539">
    <property type="term" value="F:4 iron, 4 sulfur cluster binding"/>
    <property type="evidence" value="ECO:0007669"/>
    <property type="project" value="UniProtKB-KW"/>
</dbReference>
<keyword evidence="9" id="KW-0234">DNA repair</keyword>
<dbReference type="InterPro" id="IPR030841">
    <property type="entry name" value="NTH1"/>
</dbReference>
<keyword evidence="7" id="KW-0408">Iron</keyword>
<sequence length="264" mass="30297">RKKTTSLKIELDPKPIPSNFHEIYNHIKTMRSKIITPVDTMGCANIPKTISGEDELTQKNYRFQLLVSLMLSSQTKDEVNFKTMQKMKSYFQSQGFKDGITIDSMERIEERKLDELIFSVGFHTRKASYLKKAAKILKENFDGDIPNTLEGLVSLPGVGPKMGFLTLQEGWGLNLGIGVDTHVHRLSKMWGWVKKDAKDPEVTRLELERWLPKEYWREINPLLVGFGQTICPPRGRRCDLCSLSKTRLCPNVDRQLLKKVKTLS</sequence>
<dbReference type="STRING" id="683960.A0A1E3P549"/>
<feature type="domain" description="HhH-GPD" evidence="13">
    <location>
        <begin position="71"/>
        <end position="229"/>
    </location>
</feature>
<dbReference type="GO" id="GO:0006285">
    <property type="term" value="P:base-excision repair, AP site formation"/>
    <property type="evidence" value="ECO:0007669"/>
    <property type="project" value="InterPro"/>
</dbReference>
<organism evidence="14 15">
    <name type="scientific">Wickerhamomyces anomalus (strain ATCC 58044 / CBS 1984 / NCYC 433 / NRRL Y-366-8)</name>
    <name type="common">Yeast</name>
    <name type="synonym">Hansenula anomala</name>
    <dbReference type="NCBI Taxonomy" id="683960"/>
    <lineage>
        <taxon>Eukaryota</taxon>
        <taxon>Fungi</taxon>
        <taxon>Dikarya</taxon>
        <taxon>Ascomycota</taxon>
        <taxon>Saccharomycotina</taxon>
        <taxon>Saccharomycetes</taxon>
        <taxon>Phaffomycetales</taxon>
        <taxon>Wickerhamomycetaceae</taxon>
        <taxon>Wickerhamomyces</taxon>
    </lineage>
</organism>
<dbReference type="InterPro" id="IPR004036">
    <property type="entry name" value="Endonuclease-III-like_CS2"/>
</dbReference>
<dbReference type="InterPro" id="IPR023170">
    <property type="entry name" value="HhH_base_excis_C"/>
</dbReference>
<evidence type="ECO:0000256" key="12">
    <source>
        <dbReference type="ARBA" id="ARBA00044632"/>
    </source>
</evidence>
<keyword evidence="3" id="KW-0004">4Fe-4S</keyword>
<dbReference type="Gene3D" id="1.10.1670.10">
    <property type="entry name" value="Helix-hairpin-Helix base-excision DNA repair enzymes (C-terminal)"/>
    <property type="match status" value="1"/>
</dbReference>
<dbReference type="EMBL" id="KV454210">
    <property type="protein sequence ID" value="ODQ60022.1"/>
    <property type="molecule type" value="Genomic_DNA"/>
</dbReference>
<evidence type="ECO:0000256" key="2">
    <source>
        <dbReference type="ARBA" id="ARBA00012720"/>
    </source>
</evidence>
<dbReference type="InterPro" id="IPR011257">
    <property type="entry name" value="DNA_glycosylase"/>
</dbReference>
<dbReference type="CDD" id="cd00056">
    <property type="entry name" value="ENDO3c"/>
    <property type="match status" value="1"/>
</dbReference>
<evidence type="ECO:0000256" key="9">
    <source>
        <dbReference type="ARBA" id="ARBA00023204"/>
    </source>
</evidence>
<dbReference type="Pfam" id="PF00730">
    <property type="entry name" value="HhH-GPD"/>
    <property type="match status" value="1"/>
</dbReference>
<protein>
    <recommendedName>
        <fullName evidence="2">DNA-(apurinic or apyrimidinic site) lyase</fullName>
        <ecNumber evidence="2">4.2.99.18</ecNumber>
    </recommendedName>
</protein>
<dbReference type="OrthoDB" id="2099276at2759"/>
<keyword evidence="4" id="KW-0479">Metal-binding</keyword>
<reference evidence="14 15" key="1">
    <citation type="journal article" date="2016" name="Proc. Natl. Acad. Sci. U.S.A.">
        <title>Comparative genomics of biotechnologically important yeasts.</title>
        <authorList>
            <person name="Riley R."/>
            <person name="Haridas S."/>
            <person name="Wolfe K.H."/>
            <person name="Lopes M.R."/>
            <person name="Hittinger C.T."/>
            <person name="Goeker M."/>
            <person name="Salamov A.A."/>
            <person name="Wisecaver J.H."/>
            <person name="Long T.M."/>
            <person name="Calvey C.H."/>
            <person name="Aerts A.L."/>
            <person name="Barry K.W."/>
            <person name="Choi C."/>
            <person name="Clum A."/>
            <person name="Coughlan A.Y."/>
            <person name="Deshpande S."/>
            <person name="Douglass A.P."/>
            <person name="Hanson S.J."/>
            <person name="Klenk H.-P."/>
            <person name="LaButti K.M."/>
            <person name="Lapidus A."/>
            <person name="Lindquist E.A."/>
            <person name="Lipzen A.M."/>
            <person name="Meier-Kolthoff J.P."/>
            <person name="Ohm R.A."/>
            <person name="Otillar R.P."/>
            <person name="Pangilinan J.L."/>
            <person name="Peng Y."/>
            <person name="Rokas A."/>
            <person name="Rosa C.A."/>
            <person name="Scheuner C."/>
            <person name="Sibirny A.A."/>
            <person name="Slot J.C."/>
            <person name="Stielow J.B."/>
            <person name="Sun H."/>
            <person name="Kurtzman C.P."/>
            <person name="Blackwell M."/>
            <person name="Grigoriev I.V."/>
            <person name="Jeffries T.W."/>
        </authorList>
    </citation>
    <scope>NUCLEOTIDE SEQUENCE [LARGE SCALE GENOMIC DNA]</scope>
    <source>
        <strain evidence="15">ATCC 58044 / CBS 1984 / NCYC 433 / NRRL Y-366-8</strain>
    </source>
</reference>
<dbReference type="EC" id="4.2.99.18" evidence="2"/>